<name>A0AAV6TYA2_9ARAC</name>
<sequence>MKWVNPKYGEFINASFYSNSMNTVLTRIQSVGLYEKFMDDQLYKKWLERTARTRVEAHTNCERCAGSFPHPRSQRCRSPPELTTQPP</sequence>
<protein>
    <submittedName>
        <fullName evidence="2">Uncharacterized protein</fullName>
    </submittedName>
</protein>
<dbReference type="EMBL" id="JAFNEN010000897">
    <property type="protein sequence ID" value="KAG8176304.1"/>
    <property type="molecule type" value="Genomic_DNA"/>
</dbReference>
<evidence type="ECO:0000313" key="2">
    <source>
        <dbReference type="EMBL" id="KAG8176304.1"/>
    </source>
</evidence>
<evidence type="ECO:0000256" key="1">
    <source>
        <dbReference type="SAM" id="MobiDB-lite"/>
    </source>
</evidence>
<evidence type="ECO:0000313" key="3">
    <source>
        <dbReference type="Proteomes" id="UP000827092"/>
    </source>
</evidence>
<accession>A0AAV6TYA2</accession>
<dbReference type="AlphaFoldDB" id="A0AAV6TYA2"/>
<organism evidence="2 3">
    <name type="scientific">Oedothorax gibbosus</name>
    <dbReference type="NCBI Taxonomy" id="931172"/>
    <lineage>
        <taxon>Eukaryota</taxon>
        <taxon>Metazoa</taxon>
        <taxon>Ecdysozoa</taxon>
        <taxon>Arthropoda</taxon>
        <taxon>Chelicerata</taxon>
        <taxon>Arachnida</taxon>
        <taxon>Araneae</taxon>
        <taxon>Araneomorphae</taxon>
        <taxon>Entelegynae</taxon>
        <taxon>Araneoidea</taxon>
        <taxon>Linyphiidae</taxon>
        <taxon>Erigoninae</taxon>
        <taxon>Oedothorax</taxon>
    </lineage>
</organism>
<reference evidence="2 3" key="1">
    <citation type="journal article" date="2022" name="Nat. Ecol. Evol.">
        <title>A masculinizing supergene underlies an exaggerated male reproductive morph in a spider.</title>
        <authorList>
            <person name="Hendrickx F."/>
            <person name="De Corte Z."/>
            <person name="Sonet G."/>
            <person name="Van Belleghem S.M."/>
            <person name="Kostlbacher S."/>
            <person name="Vangestel C."/>
        </authorList>
    </citation>
    <scope>NUCLEOTIDE SEQUENCE [LARGE SCALE GENOMIC DNA]</scope>
    <source>
        <strain evidence="2">W744_W776</strain>
    </source>
</reference>
<comment type="caution">
    <text evidence="2">The sequence shown here is derived from an EMBL/GenBank/DDBJ whole genome shotgun (WGS) entry which is preliminary data.</text>
</comment>
<proteinExistence type="predicted"/>
<keyword evidence="3" id="KW-1185">Reference proteome</keyword>
<feature type="region of interest" description="Disordered" evidence="1">
    <location>
        <begin position="65"/>
        <end position="87"/>
    </location>
</feature>
<gene>
    <name evidence="2" type="ORF">JTE90_010023</name>
</gene>
<dbReference type="Proteomes" id="UP000827092">
    <property type="component" value="Unassembled WGS sequence"/>
</dbReference>